<evidence type="ECO:0000313" key="3">
    <source>
        <dbReference type="Proteomes" id="UP001500016"/>
    </source>
</evidence>
<accession>A0ABN2VGA2</accession>
<dbReference type="Proteomes" id="UP001500016">
    <property type="component" value="Unassembled WGS sequence"/>
</dbReference>
<sequence>MPSRGDQSLCAQPSQGAADRDPGDAQQLGERLMGGERGFPVPGRGFKEPQGEPGLAGKCGQGREFRLPRAYLGGERTQNVPPYGP</sequence>
<evidence type="ECO:0000313" key="2">
    <source>
        <dbReference type="EMBL" id="GAA2060516.1"/>
    </source>
</evidence>
<name>A0ABN2VGA2_9ACTN</name>
<dbReference type="EMBL" id="BAAAPE010000001">
    <property type="protein sequence ID" value="GAA2060516.1"/>
    <property type="molecule type" value="Genomic_DNA"/>
</dbReference>
<organism evidence="2 3">
    <name type="scientific">Streptomyces albiaxialis</name>
    <dbReference type="NCBI Taxonomy" id="329523"/>
    <lineage>
        <taxon>Bacteria</taxon>
        <taxon>Bacillati</taxon>
        <taxon>Actinomycetota</taxon>
        <taxon>Actinomycetes</taxon>
        <taxon>Kitasatosporales</taxon>
        <taxon>Streptomycetaceae</taxon>
        <taxon>Streptomyces</taxon>
    </lineage>
</organism>
<feature type="region of interest" description="Disordered" evidence="1">
    <location>
        <begin position="1"/>
        <end position="61"/>
    </location>
</feature>
<proteinExistence type="predicted"/>
<protein>
    <submittedName>
        <fullName evidence="2">Uncharacterized protein</fullName>
    </submittedName>
</protein>
<comment type="caution">
    <text evidence="2">The sequence shown here is derived from an EMBL/GenBank/DDBJ whole genome shotgun (WGS) entry which is preliminary data.</text>
</comment>
<gene>
    <name evidence="2" type="ORF">GCM10009801_02140</name>
</gene>
<evidence type="ECO:0000256" key="1">
    <source>
        <dbReference type="SAM" id="MobiDB-lite"/>
    </source>
</evidence>
<reference evidence="2 3" key="1">
    <citation type="journal article" date="2019" name="Int. J. Syst. Evol. Microbiol.">
        <title>The Global Catalogue of Microorganisms (GCM) 10K type strain sequencing project: providing services to taxonomists for standard genome sequencing and annotation.</title>
        <authorList>
            <consortium name="The Broad Institute Genomics Platform"/>
            <consortium name="The Broad Institute Genome Sequencing Center for Infectious Disease"/>
            <person name="Wu L."/>
            <person name="Ma J."/>
        </authorList>
    </citation>
    <scope>NUCLEOTIDE SEQUENCE [LARGE SCALE GENOMIC DNA]</scope>
    <source>
        <strain evidence="2 3">JCM 15478</strain>
    </source>
</reference>
<feature type="compositionally biased region" description="Polar residues" evidence="1">
    <location>
        <begin position="1"/>
        <end position="15"/>
    </location>
</feature>
<keyword evidence="3" id="KW-1185">Reference proteome</keyword>